<reference evidence="2" key="1">
    <citation type="submission" date="2022-11" db="EMBL/GenBank/DDBJ databases">
        <authorList>
            <person name="Kikuchi T."/>
        </authorList>
    </citation>
    <scope>NUCLEOTIDE SEQUENCE</scope>
    <source>
        <strain evidence="2">PS1010</strain>
    </source>
</reference>
<accession>A0A9P1IW41</accession>
<organism evidence="2 3">
    <name type="scientific">Caenorhabditis angaria</name>
    <dbReference type="NCBI Taxonomy" id="860376"/>
    <lineage>
        <taxon>Eukaryota</taxon>
        <taxon>Metazoa</taxon>
        <taxon>Ecdysozoa</taxon>
        <taxon>Nematoda</taxon>
        <taxon>Chromadorea</taxon>
        <taxon>Rhabditida</taxon>
        <taxon>Rhabditina</taxon>
        <taxon>Rhabditomorpha</taxon>
        <taxon>Rhabditoidea</taxon>
        <taxon>Rhabditidae</taxon>
        <taxon>Peloderinae</taxon>
        <taxon>Caenorhabditis</taxon>
    </lineage>
</organism>
<evidence type="ECO:0000256" key="1">
    <source>
        <dbReference type="SAM" id="SignalP"/>
    </source>
</evidence>
<dbReference type="PANTHER" id="PTHR34228:SF7">
    <property type="entry name" value="SECRETORY PEPTIDE"/>
    <property type="match status" value="1"/>
</dbReference>
<feature type="signal peptide" evidence="1">
    <location>
        <begin position="1"/>
        <end position="18"/>
    </location>
</feature>
<keyword evidence="3" id="KW-1185">Reference proteome</keyword>
<dbReference type="Proteomes" id="UP001152747">
    <property type="component" value="Unassembled WGS sequence"/>
</dbReference>
<dbReference type="PANTHER" id="PTHR34228">
    <property type="entry name" value="PROTEIN CBG09474-RELATED"/>
    <property type="match status" value="1"/>
</dbReference>
<evidence type="ECO:0008006" key="4">
    <source>
        <dbReference type="Google" id="ProtNLM"/>
    </source>
</evidence>
<dbReference type="EMBL" id="CANHGI010000005">
    <property type="protein sequence ID" value="CAI5453350.1"/>
    <property type="molecule type" value="Genomic_DNA"/>
</dbReference>
<protein>
    <recommendedName>
        <fullName evidence="4">Domain of unknown function DB domain-containing protein</fullName>
    </recommendedName>
</protein>
<evidence type="ECO:0000313" key="3">
    <source>
        <dbReference type="Proteomes" id="UP001152747"/>
    </source>
</evidence>
<comment type="caution">
    <text evidence="2">The sequence shown here is derived from an EMBL/GenBank/DDBJ whole genome shotgun (WGS) entry which is preliminary data.</text>
</comment>
<feature type="chain" id="PRO_5040467798" description="Domain of unknown function DB domain-containing protein" evidence="1">
    <location>
        <begin position="19"/>
        <end position="114"/>
    </location>
</feature>
<name>A0A9P1IW41_9PELO</name>
<keyword evidence="1" id="KW-0732">Signal</keyword>
<proteinExistence type="predicted"/>
<sequence>MQVFLVFLIFLNLNFVDSRYFCGLDGITNNWMEIQTKLDCPSILTHHQECCKTHGWCYVHKKKTLENCDAEYCLCVAKLAPDGVCKTQSDNFCNNVKMMGHMMWPIINENGMAV</sequence>
<dbReference type="AlphaFoldDB" id="A0A9P1IW41"/>
<evidence type="ECO:0000313" key="2">
    <source>
        <dbReference type="EMBL" id="CAI5453350.1"/>
    </source>
</evidence>
<dbReference type="InterPro" id="IPR053322">
    <property type="entry name" value="PLA2-like"/>
</dbReference>
<gene>
    <name evidence="2" type="ORF">CAMP_LOCUS15987</name>
</gene>
<dbReference type="OrthoDB" id="5784777at2759"/>